<dbReference type="AlphaFoldDB" id="A0A8J6HNC1"/>
<name>A0A8J6HNC1_TENMO</name>
<evidence type="ECO:0000313" key="2">
    <source>
        <dbReference type="Proteomes" id="UP000719412"/>
    </source>
</evidence>
<organism evidence="1 2">
    <name type="scientific">Tenebrio molitor</name>
    <name type="common">Yellow mealworm beetle</name>
    <dbReference type="NCBI Taxonomy" id="7067"/>
    <lineage>
        <taxon>Eukaryota</taxon>
        <taxon>Metazoa</taxon>
        <taxon>Ecdysozoa</taxon>
        <taxon>Arthropoda</taxon>
        <taxon>Hexapoda</taxon>
        <taxon>Insecta</taxon>
        <taxon>Pterygota</taxon>
        <taxon>Neoptera</taxon>
        <taxon>Endopterygota</taxon>
        <taxon>Coleoptera</taxon>
        <taxon>Polyphaga</taxon>
        <taxon>Cucujiformia</taxon>
        <taxon>Tenebrionidae</taxon>
        <taxon>Tenebrio</taxon>
    </lineage>
</organism>
<keyword evidence="2" id="KW-1185">Reference proteome</keyword>
<proteinExistence type="predicted"/>
<dbReference type="EMBL" id="JABDTM020018812">
    <property type="protein sequence ID" value="KAH0817804.1"/>
    <property type="molecule type" value="Genomic_DNA"/>
</dbReference>
<gene>
    <name evidence="1" type="ORF">GEV33_004987</name>
</gene>
<sequence length="95" mass="10313">MAALSPVLSSSPGLIRFPGSPRTARPAGLMHLGLLYYDLVDIMVIADEKYVLQFLDASNAITTTEDGYSLLFLFCTRHQNGDANIFFATASAGRK</sequence>
<evidence type="ECO:0000313" key="1">
    <source>
        <dbReference type="EMBL" id="KAH0817804.1"/>
    </source>
</evidence>
<reference evidence="1" key="1">
    <citation type="journal article" date="2020" name="J Insects Food Feed">
        <title>The yellow mealworm (Tenebrio molitor) genome: a resource for the emerging insects as food and feed industry.</title>
        <authorList>
            <person name="Eriksson T."/>
            <person name="Andere A."/>
            <person name="Kelstrup H."/>
            <person name="Emery V."/>
            <person name="Picard C."/>
        </authorList>
    </citation>
    <scope>NUCLEOTIDE SEQUENCE</scope>
    <source>
        <strain evidence="1">Stoneville</strain>
        <tissue evidence="1">Whole head</tissue>
    </source>
</reference>
<accession>A0A8J6HNC1</accession>
<comment type="caution">
    <text evidence="1">The sequence shown here is derived from an EMBL/GenBank/DDBJ whole genome shotgun (WGS) entry which is preliminary data.</text>
</comment>
<reference evidence="1" key="2">
    <citation type="submission" date="2021-08" db="EMBL/GenBank/DDBJ databases">
        <authorList>
            <person name="Eriksson T."/>
        </authorList>
    </citation>
    <scope>NUCLEOTIDE SEQUENCE</scope>
    <source>
        <strain evidence="1">Stoneville</strain>
        <tissue evidence="1">Whole head</tissue>
    </source>
</reference>
<dbReference type="Proteomes" id="UP000719412">
    <property type="component" value="Unassembled WGS sequence"/>
</dbReference>
<protein>
    <submittedName>
        <fullName evidence="1">Uncharacterized protein</fullName>
    </submittedName>
</protein>